<reference evidence="3 4" key="1">
    <citation type="journal article" date="2016" name="BMC Genomics">
        <title>Genomic analysis of the nitrate-respiring Sphingopyxis granuli (formerly Sphingomonas macrogoltabida) strain TFA.</title>
        <authorList>
            <person name="Garcia-Romero I."/>
            <person name="Perez-Pulido A.J."/>
            <person name="Gonzalez-Flores Y.E."/>
            <person name="Reyes-Ramirez F."/>
            <person name="Santero E."/>
            <person name="Floriano B."/>
        </authorList>
    </citation>
    <scope>NUCLEOTIDE SEQUENCE [LARGE SCALE GENOMIC DNA]</scope>
    <source>
        <strain evidence="3 4">TFA</strain>
    </source>
</reference>
<dbReference type="PROSITE" id="PS51186">
    <property type="entry name" value="GNAT"/>
    <property type="match status" value="1"/>
</dbReference>
<proteinExistence type="predicted"/>
<dbReference type="InterPro" id="IPR000182">
    <property type="entry name" value="GNAT_dom"/>
</dbReference>
<feature type="domain" description="N-acetyltransferase" evidence="2">
    <location>
        <begin position="119"/>
        <end position="245"/>
    </location>
</feature>
<keyword evidence="4" id="KW-1185">Reference proteome</keyword>
<evidence type="ECO:0000313" key="3">
    <source>
        <dbReference type="EMBL" id="AMG75726.1"/>
    </source>
</evidence>
<dbReference type="GO" id="GO:0016747">
    <property type="term" value="F:acyltransferase activity, transferring groups other than amino-acyl groups"/>
    <property type="evidence" value="ECO:0007669"/>
    <property type="project" value="InterPro"/>
</dbReference>
<dbReference type="EMBL" id="CP012199">
    <property type="protein sequence ID" value="AMG75726.1"/>
    <property type="molecule type" value="Genomic_DNA"/>
</dbReference>
<feature type="region of interest" description="Disordered" evidence="1">
    <location>
        <begin position="1"/>
        <end position="25"/>
    </location>
</feature>
<dbReference type="CDD" id="cd04301">
    <property type="entry name" value="NAT_SF"/>
    <property type="match status" value="1"/>
</dbReference>
<name>A0AA86L499_9SPHN</name>
<dbReference type="Pfam" id="PF08445">
    <property type="entry name" value="FR47"/>
    <property type="match status" value="1"/>
</dbReference>
<dbReference type="AlphaFoldDB" id="A0AA86L499"/>
<dbReference type="KEGG" id="sgi:SGRAN_3383"/>
<dbReference type="Gene3D" id="3.40.630.30">
    <property type="match status" value="1"/>
</dbReference>
<dbReference type="InterPro" id="IPR013653">
    <property type="entry name" value="GCN5-like_dom"/>
</dbReference>
<accession>A0AA86L499</accession>
<sequence>MRPETYATPSASEEGPIGGDHHPLDRPVWSMLTGRQAHLAEGDTRAVRIDRRYGPFGAAANQRAGAQAALAALVPDDGELWIVEDEPWPVPPGTREVKRALLAQMVAVGAPPPASDSEPPVIPLSDADAAEMAALAGHARPGPWRPATHRYGPFFGVREGGRLLAMAGQRMLMPGMAEVSGVATWADCRGRGFARALIGHVMRAMVARGEQPFLHSYADNAGAIALYESLGFRIRRQVHVLAIVR</sequence>
<evidence type="ECO:0000256" key="1">
    <source>
        <dbReference type="SAM" id="MobiDB-lite"/>
    </source>
</evidence>
<protein>
    <submittedName>
        <fullName evidence="3">GCN5-related N-acetyltransferase</fullName>
    </submittedName>
</protein>
<organism evidence="3 4">
    <name type="scientific">Sphingopyxis granuli</name>
    <dbReference type="NCBI Taxonomy" id="267128"/>
    <lineage>
        <taxon>Bacteria</taxon>
        <taxon>Pseudomonadati</taxon>
        <taxon>Pseudomonadota</taxon>
        <taxon>Alphaproteobacteria</taxon>
        <taxon>Sphingomonadales</taxon>
        <taxon>Sphingomonadaceae</taxon>
        <taxon>Sphingopyxis</taxon>
    </lineage>
</organism>
<dbReference type="Proteomes" id="UP000058599">
    <property type="component" value="Chromosome"/>
</dbReference>
<gene>
    <name evidence="3" type="ORF">SGRAN_3383</name>
</gene>
<evidence type="ECO:0000313" key="4">
    <source>
        <dbReference type="Proteomes" id="UP000058599"/>
    </source>
</evidence>
<evidence type="ECO:0000259" key="2">
    <source>
        <dbReference type="PROSITE" id="PS51186"/>
    </source>
</evidence>
<dbReference type="SUPFAM" id="SSF55729">
    <property type="entry name" value="Acyl-CoA N-acyltransferases (Nat)"/>
    <property type="match status" value="1"/>
</dbReference>
<dbReference type="InterPro" id="IPR016181">
    <property type="entry name" value="Acyl_CoA_acyltransferase"/>
</dbReference>